<name>A0AAI9J3K7_BORPT</name>
<dbReference type="Proteomes" id="UP000018679">
    <property type="component" value="Unassembled WGS sequence"/>
</dbReference>
<organism evidence="1 2">
    <name type="scientific">Bordetella pertussis CHLA-26</name>
    <dbReference type="NCBI Taxonomy" id="1331284"/>
    <lineage>
        <taxon>Bacteria</taxon>
        <taxon>Pseudomonadati</taxon>
        <taxon>Pseudomonadota</taxon>
        <taxon>Betaproteobacteria</taxon>
        <taxon>Burkholderiales</taxon>
        <taxon>Alcaligenaceae</taxon>
        <taxon>Bordetella</taxon>
    </lineage>
</organism>
<gene>
    <name evidence="1" type="ORF">L566_2750</name>
</gene>
<evidence type="ECO:0000313" key="1">
    <source>
        <dbReference type="EMBL" id="ETH31850.1"/>
    </source>
</evidence>
<dbReference type="AlphaFoldDB" id="A0AAI9J3K7"/>
<reference evidence="1 2" key="1">
    <citation type="journal article" date="2013" name="Genome Announc.">
        <title>Genome Sequences of 28 Bordetella pertussis U.S. Outbreak Strains Dating from 2010 to 2012.</title>
        <authorList>
            <person name="Harvill E.T."/>
            <person name="Goodfield L.L."/>
            <person name="Ivanov Y."/>
            <person name="Meyer J.A."/>
            <person name="Newth C."/>
            <person name="Cassiday P."/>
            <person name="Tondella M.L."/>
            <person name="Liao P."/>
            <person name="Zimmerman J."/>
            <person name="Meert K."/>
            <person name="Wessel D."/>
            <person name="Berger J."/>
            <person name="Dean J.M."/>
            <person name="Holubkov R."/>
            <person name="Burr J."/>
            <person name="Liu T."/>
            <person name="Brinkac L."/>
            <person name="Kim M."/>
            <person name="Losada L."/>
        </authorList>
    </citation>
    <scope>NUCLEOTIDE SEQUENCE [LARGE SCALE GENOMIC DNA]</scope>
    <source>
        <strain evidence="1 2">CHLA-26</strain>
    </source>
</reference>
<accession>A0AAI9J3K7</accession>
<protein>
    <submittedName>
        <fullName evidence="1">Uncharacterized protein</fullName>
    </submittedName>
</protein>
<sequence length="41" mass="4630">MEIGLIFSLVALGVLISFRLLRFPDLTSTAASRWAARWPRP</sequence>
<proteinExistence type="predicted"/>
<evidence type="ECO:0000313" key="2">
    <source>
        <dbReference type="Proteomes" id="UP000018679"/>
    </source>
</evidence>
<comment type="caution">
    <text evidence="1">The sequence shown here is derived from an EMBL/GenBank/DDBJ whole genome shotgun (WGS) entry which is preliminary data.</text>
</comment>
<dbReference type="EMBL" id="AXSB02000009">
    <property type="protein sequence ID" value="ETH31850.1"/>
    <property type="molecule type" value="Genomic_DNA"/>
</dbReference>